<accession>M1KAI1</accession>
<proteinExistence type="predicted"/>
<dbReference type="EMBL" id="KC513617">
    <property type="protein sequence ID" value="AGE96347.1"/>
    <property type="molecule type" value="Genomic_DNA"/>
</dbReference>
<dbReference type="VEuPathDB" id="MicrosporidiaDB:AEWR_070070"/>
<reference evidence="1" key="1">
    <citation type="journal article" date="2013" name="Eukaryot. Cell">
        <title>Extremely Reduced Levels of Heterozygosity in the Vertebrate Pathogen Encephalitozoon cuniculi.</title>
        <authorList>
            <person name="Selman M."/>
            <person name="Sak B."/>
            <person name="Kvac M."/>
            <person name="Farinelli L."/>
            <person name="Weiss L.M."/>
            <person name="Corradi N."/>
        </authorList>
    </citation>
    <scope>NUCLEOTIDE SEQUENCE</scope>
</reference>
<organism evidence="1">
    <name type="scientific">Encephalitozoon cuniculi</name>
    <name type="common">Microsporidian parasite</name>
    <dbReference type="NCBI Taxonomy" id="6035"/>
    <lineage>
        <taxon>Eukaryota</taxon>
        <taxon>Fungi</taxon>
        <taxon>Fungi incertae sedis</taxon>
        <taxon>Microsporidia</taxon>
        <taxon>Unikaryonidae</taxon>
        <taxon>Encephalitozoon</taxon>
    </lineage>
</organism>
<sequence length="1323" mass="151694">MAVKEEKKTCIRHTAGLGDVLPLLNSAGEDERIVLEGNILKALEAAFNESSDQLVLHLKECKAHRLGHLHKEAIKAFMKNNELVNEYVASFFAWIVDLLPISFIEIFFEEEDAVCKYYRRVFTKLYRSYRVTESRLSVEEHDPDTLRNITKPKITELAKYPGAIAYLVRNLMHMNEEERLFLITKHLKRGDLEYYLNMLIDSSQNPEKYMMHLHDYLNNRAPGERSSKYSVFMNVYSFIKKNGHRVVEDVTAVQRVFNDYSVKELLKSDIGTIFLAQTISHVAEYAGCVGKCRDIVHEALESNVSRDVSKILWNTLVMDRNTFIECIDKFKVFEDEDLGRILLYGNRGGEGYGPSICRSIAYGDGIYRKEAIEYVVGSFSARDIMDVLLRQDSDERGFLLECIYRKALVAEFDFRVFEIEDEVWVDKIFDEIFKTLDCNIYDTLNEKRPELAFDYCFRHKDLRRRYFKKIDKKNCTIEEGICIHKILKCELEQTKDLGDVCRSYAEAVYGDNEGGNEVYMMSTLVDPVFTGGVVEFIYLLTLIRPDDAKYYVCEYFDEVCRIGANSLDEKGISGDIDHSEVLSLNDLSLLCLVPLHQMIGTIFSTHLKNKYLVYTVMDSLLGFISKSTQHLRLTILRNMDSSSVTPHHIVRFIDTLTPLLHDSNIQICNESKRLLMEIPVTTPELACLKSQMVQSIVDKMYARSFFGAVRGLQFSHYLCFNGLNMLVQTLTMHIKGLKEDVFSIINSLQFIAHPSDLELVFPVIFESLSLFVIENAFYLDECCSAASSLMKFGRNVSFDKLLGNMGHSLRVNKFLVKCLKACDDRVVEGVINRLIREGSCSMDNPRGQDHQLLAHIEPFFLAYAPELPVFRKYIPVFEPLLKSLFLSSDMAKQEIASKAFESMEVLEFLMFCCIVGQWKTRLLCIELFDKKGAEDNRVLAMLFILRNDTHSAIRKRALEIWKDRVENTNSALRNIHGTVLGCLGYKGSTSSFHDAIMGTLNDLIGKYDKYIEKYLRDAINVAHPEDINTGMFNPLGLDESEEGLKITTRKEVIETILIECVKSGKHLDLAFDFGTRNSSISLFRHLLQIPLYREKAIEVVGNRIDDPAISDLFVGDSQLGSDLFKMTRKTFLFKFLRNSDKISLLEAMLSEEKPNDGRVGELLGYMKSSEKLEQLLLASDPLYTSMFYGSGEKLDDHGHQKELFLRAFNILDHQELKPLISLGYLNLLLDVSYKNIKDPRSLIEVLCTSNSLRALERLGDIVSNIELGDSLFALSGHLLRNYLFYEKRETVLPSLGLLYRKYRDKLGAFRLTLERLLDDTAQL</sequence>
<gene>
    <name evidence="1" type="ORF">ECU07_0140</name>
</gene>
<dbReference type="VEuPathDB" id="MicrosporidiaDB:AEWD_070080"/>
<protein>
    <submittedName>
        <fullName evidence="1">Gcn1-like translational activator</fullName>
    </submittedName>
</protein>
<dbReference type="VEuPathDB" id="MicrosporidiaDB:AEWQ_070080"/>
<dbReference type="VEuPathDB" id="MicrosporidiaDB:M970_070070"/>
<name>M1KAI1_ENCCN</name>
<dbReference type="VEuPathDB" id="MicrosporidiaDB:ECU07_0140"/>
<evidence type="ECO:0000313" key="1">
    <source>
        <dbReference type="EMBL" id="AGE96347.1"/>
    </source>
</evidence>